<evidence type="ECO:0000259" key="2">
    <source>
        <dbReference type="Pfam" id="PF04773"/>
    </source>
</evidence>
<dbReference type="RefSeq" id="WP_089214995.1">
    <property type="nucleotide sequence ID" value="NZ_FZPA01000002.1"/>
</dbReference>
<dbReference type="Pfam" id="PF16220">
    <property type="entry name" value="DUF4880"/>
    <property type="match status" value="1"/>
</dbReference>
<dbReference type="InterPro" id="IPR012373">
    <property type="entry name" value="Ferrdict_sens_TM"/>
</dbReference>
<feature type="domain" description="FecR protein" evidence="2">
    <location>
        <begin position="121"/>
        <end position="212"/>
    </location>
</feature>
<keyword evidence="5" id="KW-1185">Reference proteome</keyword>
<sequence length="333" mass="35907">MSGADHVGRAALRSEAAHWFNLHLAGDMTLDDESRFHEWLGRSDLHRELYRGVERAWSIAGAAADDPALRVPRKDLSVAAGVARRGWRALALAASIILLVAAGLALAPYFRAEPAQLAQSFRTELGQRSTITLPDGTVVTLDSETDLRFRQAPHERLAELIGGRAFFRVAHDKSRPFFVHAGGKSVRAVGTAFEVSIEGGDVVVVLAEGKVRVEETTSGSGNSTDMVPGRQLTIGADRNWTLRRVDVSKETSWTEGRLVFMNDALAEAVAEVNRYSSRKLTFAGGRVPDRKIVGVFKAGDVEGFVKAIELNGIAHRVSASGDAIILSEGPASS</sequence>
<gene>
    <name evidence="4" type="ORF">SAMN06295955_102225</name>
</gene>
<keyword evidence="1" id="KW-0472">Membrane</keyword>
<dbReference type="Gene3D" id="2.60.120.1440">
    <property type="match status" value="1"/>
</dbReference>
<dbReference type="EMBL" id="FZPA01000002">
    <property type="protein sequence ID" value="SNS59896.1"/>
    <property type="molecule type" value="Genomic_DNA"/>
</dbReference>
<dbReference type="OrthoDB" id="9798846at2"/>
<dbReference type="PANTHER" id="PTHR30273:SF2">
    <property type="entry name" value="PROTEIN FECR"/>
    <property type="match status" value="1"/>
</dbReference>
<dbReference type="PIRSF" id="PIRSF018266">
    <property type="entry name" value="FecR"/>
    <property type="match status" value="1"/>
</dbReference>
<keyword evidence="1" id="KW-1133">Transmembrane helix</keyword>
<dbReference type="Pfam" id="PF04773">
    <property type="entry name" value="FecR"/>
    <property type="match status" value="1"/>
</dbReference>
<dbReference type="GO" id="GO:0016989">
    <property type="term" value="F:sigma factor antagonist activity"/>
    <property type="evidence" value="ECO:0007669"/>
    <property type="project" value="TreeGrafter"/>
</dbReference>
<evidence type="ECO:0000313" key="5">
    <source>
        <dbReference type="Proteomes" id="UP000198339"/>
    </source>
</evidence>
<evidence type="ECO:0000256" key="1">
    <source>
        <dbReference type="SAM" id="Phobius"/>
    </source>
</evidence>
<keyword evidence="1" id="KW-0812">Transmembrane</keyword>
<dbReference type="PANTHER" id="PTHR30273">
    <property type="entry name" value="PERIPLASMIC SIGNAL SENSOR AND SIGMA FACTOR ACTIVATOR FECR-RELATED"/>
    <property type="match status" value="1"/>
</dbReference>
<proteinExistence type="predicted"/>
<feature type="transmembrane region" description="Helical" evidence="1">
    <location>
        <begin position="89"/>
        <end position="110"/>
    </location>
</feature>
<feature type="domain" description="FecR N-terminal" evidence="3">
    <location>
        <begin position="15"/>
        <end position="55"/>
    </location>
</feature>
<protein>
    <submittedName>
        <fullName evidence="4">FecR family protein</fullName>
    </submittedName>
</protein>
<accession>A0A239FS72</accession>
<reference evidence="4 5" key="1">
    <citation type="submission" date="2017-06" db="EMBL/GenBank/DDBJ databases">
        <authorList>
            <person name="Kim H.J."/>
            <person name="Triplett B.A."/>
        </authorList>
    </citation>
    <scope>NUCLEOTIDE SEQUENCE [LARGE SCALE GENOMIC DNA]</scope>
    <source>
        <strain evidence="4 5">DS15</strain>
    </source>
</reference>
<dbReference type="InterPro" id="IPR032623">
    <property type="entry name" value="FecR_N"/>
</dbReference>
<dbReference type="Proteomes" id="UP000198339">
    <property type="component" value="Unassembled WGS sequence"/>
</dbReference>
<dbReference type="AlphaFoldDB" id="A0A239FS72"/>
<evidence type="ECO:0000259" key="3">
    <source>
        <dbReference type="Pfam" id="PF16220"/>
    </source>
</evidence>
<dbReference type="InterPro" id="IPR006860">
    <property type="entry name" value="FecR"/>
</dbReference>
<evidence type="ECO:0000313" key="4">
    <source>
        <dbReference type="EMBL" id="SNS59896.1"/>
    </source>
</evidence>
<name>A0A239FS72_9SPHN</name>
<organism evidence="4 5">
    <name type="scientific">Sphingopyxis indica</name>
    <dbReference type="NCBI Taxonomy" id="436663"/>
    <lineage>
        <taxon>Bacteria</taxon>
        <taxon>Pseudomonadati</taxon>
        <taxon>Pseudomonadota</taxon>
        <taxon>Alphaproteobacteria</taxon>
        <taxon>Sphingomonadales</taxon>
        <taxon>Sphingomonadaceae</taxon>
        <taxon>Sphingopyxis</taxon>
    </lineage>
</organism>